<sequence length="126" mass="14506">MATTTTMCLLVIIAVGPLNCDAAALSEEKVYSDKYDNINVDDILKNERKRENYYNCFIGKAPCITPDARFFKERFPEAMVTKCVKCTQKQSQNFEKIIDYYIKNEPAKWEAVLVKAISDYRKKNTA</sequence>
<keyword evidence="2" id="KW-1185">Reference proteome</keyword>
<proteinExistence type="predicted"/>
<evidence type="ECO:0000313" key="2">
    <source>
        <dbReference type="Proteomes" id="UP001239111"/>
    </source>
</evidence>
<reference evidence="1" key="1">
    <citation type="submission" date="2023-04" db="EMBL/GenBank/DDBJ databases">
        <title>A chromosome-level genome assembly of the parasitoid wasp Eretmocerus hayati.</title>
        <authorList>
            <person name="Zhong Y."/>
            <person name="Liu S."/>
            <person name="Liu Y."/>
        </authorList>
    </citation>
    <scope>NUCLEOTIDE SEQUENCE</scope>
    <source>
        <strain evidence="1">ZJU_SS_LIU_2023</strain>
    </source>
</reference>
<gene>
    <name evidence="1" type="ORF">QAD02_001670</name>
</gene>
<comment type="caution">
    <text evidence="1">The sequence shown here is derived from an EMBL/GenBank/DDBJ whole genome shotgun (WGS) entry which is preliminary data.</text>
</comment>
<dbReference type="EMBL" id="CM056743">
    <property type="protein sequence ID" value="KAJ8670411.1"/>
    <property type="molecule type" value="Genomic_DNA"/>
</dbReference>
<evidence type="ECO:0000313" key="1">
    <source>
        <dbReference type="EMBL" id="KAJ8670411.1"/>
    </source>
</evidence>
<protein>
    <submittedName>
        <fullName evidence="1">Uncharacterized protein</fullName>
    </submittedName>
</protein>
<accession>A0ACC2NHL3</accession>
<organism evidence="1 2">
    <name type="scientific">Eretmocerus hayati</name>
    <dbReference type="NCBI Taxonomy" id="131215"/>
    <lineage>
        <taxon>Eukaryota</taxon>
        <taxon>Metazoa</taxon>
        <taxon>Ecdysozoa</taxon>
        <taxon>Arthropoda</taxon>
        <taxon>Hexapoda</taxon>
        <taxon>Insecta</taxon>
        <taxon>Pterygota</taxon>
        <taxon>Neoptera</taxon>
        <taxon>Endopterygota</taxon>
        <taxon>Hymenoptera</taxon>
        <taxon>Apocrita</taxon>
        <taxon>Proctotrupomorpha</taxon>
        <taxon>Chalcidoidea</taxon>
        <taxon>Aphelinidae</taxon>
        <taxon>Aphelininae</taxon>
        <taxon>Eretmocerus</taxon>
    </lineage>
</organism>
<name>A0ACC2NHL3_9HYME</name>
<dbReference type="Proteomes" id="UP001239111">
    <property type="component" value="Chromosome 3"/>
</dbReference>